<proteinExistence type="predicted"/>
<dbReference type="Proteomes" id="UP000708148">
    <property type="component" value="Unassembled WGS sequence"/>
</dbReference>
<organism evidence="1 2">
    <name type="scientific">Ostreobium quekettii</name>
    <dbReference type="NCBI Taxonomy" id="121088"/>
    <lineage>
        <taxon>Eukaryota</taxon>
        <taxon>Viridiplantae</taxon>
        <taxon>Chlorophyta</taxon>
        <taxon>core chlorophytes</taxon>
        <taxon>Ulvophyceae</taxon>
        <taxon>TCBD clade</taxon>
        <taxon>Bryopsidales</taxon>
        <taxon>Ostreobineae</taxon>
        <taxon>Ostreobiaceae</taxon>
        <taxon>Ostreobium</taxon>
    </lineage>
</organism>
<protein>
    <submittedName>
        <fullName evidence="1">Uncharacterized protein</fullName>
    </submittedName>
</protein>
<name>A0A8S1JEQ0_9CHLO</name>
<gene>
    <name evidence="1" type="ORF">OSTQU699_LOCUS7641</name>
</gene>
<keyword evidence="2" id="KW-1185">Reference proteome</keyword>
<evidence type="ECO:0000313" key="2">
    <source>
        <dbReference type="Proteomes" id="UP000708148"/>
    </source>
</evidence>
<feature type="non-terminal residue" evidence="1">
    <location>
        <position position="389"/>
    </location>
</feature>
<dbReference type="EMBL" id="CAJHUC010001772">
    <property type="protein sequence ID" value="CAD7702284.1"/>
    <property type="molecule type" value="Genomic_DNA"/>
</dbReference>
<comment type="caution">
    <text evidence="1">The sequence shown here is derived from an EMBL/GenBank/DDBJ whole genome shotgun (WGS) entry which is preliminary data.</text>
</comment>
<reference evidence="1" key="1">
    <citation type="submission" date="2020-12" db="EMBL/GenBank/DDBJ databases">
        <authorList>
            <person name="Iha C."/>
        </authorList>
    </citation>
    <scope>NUCLEOTIDE SEQUENCE</scope>
</reference>
<accession>A0A8S1JEQ0</accession>
<evidence type="ECO:0000313" key="1">
    <source>
        <dbReference type="EMBL" id="CAD7702284.1"/>
    </source>
</evidence>
<sequence>MPQVYAPILADFGFNPSTLGPLSTTLLVTAVSHDGLYTNLDVPAVGVTVFATPGRRFVGANISSLSAEAEACFPASSEWALCFPPSAGAALQGAAIELQLDEILAQNLTLLPEGLEPFEIMSSILNVEDAVGNIDDGTVNATDIGMHAWLNVTAGAIETLATPPFHILYAPDANSPVWEKVEDFQVDASRAQFGAVGTRVANLGAFLLVYAPPTYTPVIQALSNASAAGGSSQAAPSGVIFYEGEKELKPILRNFTVYRSEDVLGNGKLDSSAANETWKEERVIKSAVVVIVSGFSDLEDVLTLHPEIFLNGTNATSTSSIRNIYALGLDVENITHGGIHAAYNATKGELRIEKSDGSLLTTKEAEDTVRRVVYGNYENNPERQQKKFQ</sequence>
<dbReference type="AlphaFoldDB" id="A0A8S1JEQ0"/>